<dbReference type="Pfam" id="PF00249">
    <property type="entry name" value="Myb_DNA-binding"/>
    <property type="match status" value="1"/>
</dbReference>
<dbReference type="OrthoDB" id="2143914at2759"/>
<evidence type="ECO:0000313" key="5">
    <source>
        <dbReference type="Proteomes" id="UP000730481"/>
    </source>
</evidence>
<evidence type="ECO:0000259" key="3">
    <source>
        <dbReference type="PROSITE" id="PS51294"/>
    </source>
</evidence>
<reference evidence="4" key="1">
    <citation type="journal article" date="2017" name="Mycologia">
        <title>Fusarium algeriense, sp. nov., a novel toxigenic crown rot pathogen of durum wheat from Algeria is nested in the Fusarium burgessii species complex.</title>
        <authorList>
            <person name="Laraba I."/>
            <person name="Keddad A."/>
            <person name="Boureghda H."/>
            <person name="Abdallah N."/>
            <person name="Vaughan M.M."/>
            <person name="Proctor R.H."/>
            <person name="Busman M."/>
            <person name="O'Donnell K."/>
        </authorList>
    </citation>
    <scope>NUCLEOTIDE SEQUENCE</scope>
    <source>
        <strain evidence="4">NRRL 25174</strain>
    </source>
</reference>
<dbReference type="InterPro" id="IPR001005">
    <property type="entry name" value="SANT/Myb"/>
</dbReference>
<evidence type="ECO:0000256" key="1">
    <source>
        <dbReference type="SAM" id="MobiDB-lite"/>
    </source>
</evidence>
<dbReference type="Gene3D" id="1.10.10.60">
    <property type="entry name" value="Homeodomain-like"/>
    <property type="match status" value="1"/>
</dbReference>
<dbReference type="PROSITE" id="PS50090">
    <property type="entry name" value="MYB_LIKE"/>
    <property type="match status" value="1"/>
</dbReference>
<dbReference type="CDD" id="cd00167">
    <property type="entry name" value="SANT"/>
    <property type="match status" value="1"/>
</dbReference>
<feature type="domain" description="Myb-like" evidence="2">
    <location>
        <begin position="63"/>
        <end position="112"/>
    </location>
</feature>
<reference evidence="4" key="2">
    <citation type="submission" date="2020-02" db="EMBL/GenBank/DDBJ databases">
        <title>Identification and distribution of gene clusters putatively required for synthesis of sphingolipid metabolism inhibitors in phylogenetically diverse species of the filamentous fungus Fusarium.</title>
        <authorList>
            <person name="Kim H.-S."/>
            <person name="Busman M."/>
            <person name="Brown D.W."/>
            <person name="Divon H."/>
            <person name="Uhlig S."/>
            <person name="Proctor R.H."/>
        </authorList>
    </citation>
    <scope>NUCLEOTIDE SEQUENCE</scope>
    <source>
        <strain evidence="4">NRRL 25174</strain>
    </source>
</reference>
<feature type="region of interest" description="Disordered" evidence="1">
    <location>
        <begin position="38"/>
        <end position="70"/>
    </location>
</feature>
<name>A0A9P5A8L9_9HYPO</name>
<dbReference type="InterPro" id="IPR017930">
    <property type="entry name" value="Myb_dom"/>
</dbReference>
<dbReference type="SMART" id="SM00717">
    <property type="entry name" value="SANT"/>
    <property type="match status" value="1"/>
</dbReference>
<dbReference type="PROSITE" id="PS51294">
    <property type="entry name" value="HTH_MYB"/>
    <property type="match status" value="1"/>
</dbReference>
<protein>
    <submittedName>
        <fullName evidence="4">DRPLA-like protein</fullName>
    </submittedName>
</protein>
<accession>A0A9P5A8L9</accession>
<dbReference type="AlphaFoldDB" id="A0A9P5A8L9"/>
<keyword evidence="5" id="KW-1185">Reference proteome</keyword>
<proteinExistence type="predicted"/>
<organism evidence="4 5">
    <name type="scientific">Fusarium beomiforme</name>
    <dbReference type="NCBI Taxonomy" id="44412"/>
    <lineage>
        <taxon>Eukaryota</taxon>
        <taxon>Fungi</taxon>
        <taxon>Dikarya</taxon>
        <taxon>Ascomycota</taxon>
        <taxon>Pezizomycotina</taxon>
        <taxon>Sordariomycetes</taxon>
        <taxon>Hypocreomycetidae</taxon>
        <taxon>Hypocreales</taxon>
        <taxon>Nectriaceae</taxon>
        <taxon>Fusarium</taxon>
        <taxon>Fusarium burgessii species complex</taxon>
    </lineage>
</organism>
<dbReference type="EMBL" id="PVQB02000726">
    <property type="protein sequence ID" value="KAF4334157.1"/>
    <property type="molecule type" value="Genomic_DNA"/>
</dbReference>
<dbReference type="InterPro" id="IPR009057">
    <property type="entry name" value="Homeodomain-like_sf"/>
</dbReference>
<dbReference type="SUPFAM" id="SSF46689">
    <property type="entry name" value="Homeodomain-like"/>
    <property type="match status" value="1"/>
</dbReference>
<sequence length="471" mass="53271">MDFAPLLKASRSYVSSVSPPHQIRPVPALTYQQFPLKASPAPPVASTQMSGRRGMPPHAADQPPVKKHGKWSSEENALIIKLRQCNMKWDDISKRLPGRSATACRQHYQAHLQGQSDWDEELKNKLARLYERFKPEMWAKIAEEMAVPWRAAEAMHWQLGEADMTRRAGINTFSLAAVNVDKSYSFLSSPSPREVHSQPSLPLKEKFPQHLSRYHSPMYWCKHCLHKFQSYLGKDALSNEMAAHKESCPKEPSATNKRDRQQHYIIDEGLWKAFQDGEWKCIGVPETFDENGHREPISISRRSWKQISELIFPSRPTNTPLLAPCQKSNFPPPPLPAVPDPAEVQYPRGNEKQRNFLHQNSLICHSRPSADFPDTLEYVPGLGLAPMQHQSPPRSVGMLPGVTELISGISPFTKSAAVPNIDPITGAGQDSTYSSFQHYSFPSAGSKRRAFSDQYQHEANKRRRITYLTPP</sequence>
<evidence type="ECO:0000259" key="2">
    <source>
        <dbReference type="PROSITE" id="PS50090"/>
    </source>
</evidence>
<evidence type="ECO:0000313" key="4">
    <source>
        <dbReference type="EMBL" id="KAF4334157.1"/>
    </source>
</evidence>
<comment type="caution">
    <text evidence="4">The sequence shown here is derived from an EMBL/GenBank/DDBJ whole genome shotgun (WGS) entry which is preliminary data.</text>
</comment>
<feature type="domain" description="HTH myb-type" evidence="3">
    <location>
        <begin position="64"/>
        <end position="116"/>
    </location>
</feature>
<dbReference type="Proteomes" id="UP000730481">
    <property type="component" value="Unassembled WGS sequence"/>
</dbReference>
<gene>
    <name evidence="4" type="ORF">FBEOM_12016</name>
</gene>